<evidence type="ECO:0000313" key="1">
    <source>
        <dbReference type="EMBL" id="MBB3046620.1"/>
    </source>
</evidence>
<comment type="caution">
    <text evidence="1">The sequence shown here is derived from an EMBL/GenBank/DDBJ whole genome shotgun (WGS) entry which is preliminary data.</text>
</comment>
<dbReference type="AlphaFoldDB" id="A0A7W4W3F8"/>
<name>A0A7W4W3F8_9GAMM</name>
<dbReference type="Proteomes" id="UP000537130">
    <property type="component" value="Unassembled WGS sequence"/>
</dbReference>
<accession>A0A7W4W3F8</accession>
<evidence type="ECO:0000313" key="2">
    <source>
        <dbReference type="Proteomes" id="UP000537130"/>
    </source>
</evidence>
<keyword evidence="2" id="KW-1185">Reference proteome</keyword>
<reference evidence="1 2" key="1">
    <citation type="submission" date="2020-08" db="EMBL/GenBank/DDBJ databases">
        <title>Genomic Encyclopedia of Type Strains, Phase III (KMG-III): the genomes of soil and plant-associated and newly described type strains.</title>
        <authorList>
            <person name="Whitman W."/>
        </authorList>
    </citation>
    <scope>NUCLEOTIDE SEQUENCE [LARGE SCALE GENOMIC DNA]</scope>
    <source>
        <strain evidence="1 2">CECT 8654</strain>
    </source>
</reference>
<proteinExistence type="predicted"/>
<organism evidence="1 2">
    <name type="scientific">Litorivivens lipolytica</name>
    <dbReference type="NCBI Taxonomy" id="1524264"/>
    <lineage>
        <taxon>Bacteria</taxon>
        <taxon>Pseudomonadati</taxon>
        <taxon>Pseudomonadota</taxon>
        <taxon>Gammaproteobacteria</taxon>
        <taxon>Litorivivens</taxon>
    </lineage>
</organism>
<protein>
    <submittedName>
        <fullName evidence="1">Uncharacterized protein</fullName>
    </submittedName>
</protein>
<sequence>MAVYSNHEPQKPCWIGLNSGQQYRLRLRIWERRQGEDGPTLGTISCNEWDYQHLIEQTGGAAGCFETLSLPVTATLWCDFTAIPASNQDMHIEINLLALNNHALGEPFYEKVPKNVSSQPLSLMLAYA</sequence>
<dbReference type="EMBL" id="JACHWY010000001">
    <property type="protein sequence ID" value="MBB3046620.1"/>
    <property type="molecule type" value="Genomic_DNA"/>
</dbReference>
<dbReference type="RefSeq" id="WP_183409304.1">
    <property type="nucleotide sequence ID" value="NZ_JACHWY010000001.1"/>
</dbReference>
<gene>
    <name evidence="1" type="ORF">FHR99_000856</name>
</gene>